<dbReference type="Proteomes" id="UP001162480">
    <property type="component" value="Chromosome 1"/>
</dbReference>
<reference evidence="1" key="1">
    <citation type="submission" date="2023-08" db="EMBL/GenBank/DDBJ databases">
        <authorList>
            <person name="Alioto T."/>
            <person name="Alioto T."/>
            <person name="Gomez Garrido J."/>
        </authorList>
    </citation>
    <scope>NUCLEOTIDE SEQUENCE</scope>
</reference>
<accession>A0AA36EVB9</accession>
<sequence length="73" mass="8375">MPLACLLYANSIRILLARFSTRTAYDYACALTSKYFVQLNRLSVFSLIKLTKSKIPSKQDDLTSFHKELKKSL</sequence>
<evidence type="ECO:0000313" key="1">
    <source>
        <dbReference type="EMBL" id="CAI9715566.1"/>
    </source>
</evidence>
<proteinExistence type="predicted"/>
<gene>
    <name evidence="1" type="ORF">OCTVUL_1B021631</name>
</gene>
<organism evidence="1 2">
    <name type="scientific">Octopus vulgaris</name>
    <name type="common">Common octopus</name>
    <dbReference type="NCBI Taxonomy" id="6645"/>
    <lineage>
        <taxon>Eukaryota</taxon>
        <taxon>Metazoa</taxon>
        <taxon>Spiralia</taxon>
        <taxon>Lophotrochozoa</taxon>
        <taxon>Mollusca</taxon>
        <taxon>Cephalopoda</taxon>
        <taxon>Coleoidea</taxon>
        <taxon>Octopodiformes</taxon>
        <taxon>Octopoda</taxon>
        <taxon>Incirrata</taxon>
        <taxon>Octopodidae</taxon>
        <taxon>Octopus</taxon>
    </lineage>
</organism>
<evidence type="ECO:0000313" key="2">
    <source>
        <dbReference type="Proteomes" id="UP001162480"/>
    </source>
</evidence>
<dbReference type="EMBL" id="OX597814">
    <property type="protein sequence ID" value="CAI9715566.1"/>
    <property type="molecule type" value="Genomic_DNA"/>
</dbReference>
<protein>
    <submittedName>
        <fullName evidence="1">Uncharacterized protein</fullName>
    </submittedName>
</protein>
<keyword evidence="2" id="KW-1185">Reference proteome</keyword>
<dbReference type="AlphaFoldDB" id="A0AA36EVB9"/>
<name>A0AA36EVB9_OCTVU</name>